<dbReference type="InterPro" id="IPR036812">
    <property type="entry name" value="NAD(P)_OxRdtase_dom_sf"/>
</dbReference>
<dbReference type="SUPFAM" id="SSF51430">
    <property type="entry name" value="NAD(P)-linked oxidoreductase"/>
    <property type="match status" value="1"/>
</dbReference>
<evidence type="ECO:0000313" key="5">
    <source>
        <dbReference type="EMBL" id="MEQ2520834.1"/>
    </source>
</evidence>
<keyword evidence="1" id="KW-0479">Metal-binding</keyword>
<evidence type="ECO:0000256" key="1">
    <source>
        <dbReference type="ARBA" id="ARBA00022723"/>
    </source>
</evidence>
<dbReference type="CDD" id="cd19096">
    <property type="entry name" value="AKR_Fe-S_oxidoreductase"/>
    <property type="match status" value="1"/>
</dbReference>
<dbReference type="PROSITE" id="PS00198">
    <property type="entry name" value="4FE4S_FER_1"/>
    <property type="match status" value="1"/>
</dbReference>
<gene>
    <name evidence="5" type="ORF">WMO24_10400</name>
</gene>
<dbReference type="InterPro" id="IPR017896">
    <property type="entry name" value="4Fe4S_Fe-S-bd"/>
</dbReference>
<dbReference type="Gene3D" id="3.20.20.100">
    <property type="entry name" value="NADP-dependent oxidoreductase domain"/>
    <property type="match status" value="1"/>
</dbReference>
<dbReference type="PANTHER" id="PTHR43312:SF2">
    <property type="entry name" value="OXIDOREDUCTASE"/>
    <property type="match status" value="1"/>
</dbReference>
<dbReference type="PROSITE" id="PS51379">
    <property type="entry name" value="4FE4S_FER_2"/>
    <property type="match status" value="1"/>
</dbReference>
<dbReference type="Proteomes" id="UP001477672">
    <property type="component" value="Unassembled WGS sequence"/>
</dbReference>
<reference evidence="5 6" key="1">
    <citation type="submission" date="2024-03" db="EMBL/GenBank/DDBJ databases">
        <title>Human intestinal bacterial collection.</title>
        <authorList>
            <person name="Pauvert C."/>
            <person name="Hitch T.C.A."/>
            <person name="Clavel T."/>
        </authorList>
    </citation>
    <scope>NUCLEOTIDE SEQUENCE [LARGE SCALE GENOMIC DNA]</scope>
    <source>
        <strain evidence="5 6">CLA-JM-H11</strain>
    </source>
</reference>
<dbReference type="InterPro" id="IPR017900">
    <property type="entry name" value="4Fe4S_Fe_S_CS"/>
</dbReference>
<dbReference type="EMBL" id="JBBMFA010000096">
    <property type="protein sequence ID" value="MEQ2520834.1"/>
    <property type="molecule type" value="Genomic_DNA"/>
</dbReference>
<dbReference type="Pfam" id="PF00248">
    <property type="entry name" value="Aldo_ket_red"/>
    <property type="match status" value="1"/>
</dbReference>
<dbReference type="InterPro" id="IPR053135">
    <property type="entry name" value="AKR2_Oxidoreductase"/>
</dbReference>
<name>A0ABV1GG93_9FIRM</name>
<sequence>MQYKRFGGEDNLSVLGFGCMRLPCLNEDSSCIDLEQAQKMMDKAIDAGVNYFDTAYVYHGQNGEQALAKLLRPYPREQYYLADKFPLSVDRTGARIEEIFECQLQRCETDYFDYYLIHAVQRANWKSLKNSRIYQTLRDYQNQGKIRHLGMSFHDTPEMLREILDTYSFDFVQIQLNYLDWNLIDSKRCYELLAEREIPVFVMEPLRGGFLADISQPAFRAFYQAAPDRSPASWGLRWVAGLPAVQVVLSGMTHPDQVEDNLRTMEQFAPLNTQEQRVIETVRDTLMKQIEIPCTGCAYCMPCPFQVNIPLCFNHYNRYAVTRTPKDMLLRYKTLQISQQDAAQCRRCGKCLEKCPQHIRIPQMLQRVKETNERLQREERSGKNA</sequence>
<keyword evidence="3" id="KW-0411">Iron-sulfur</keyword>
<comment type="caution">
    <text evidence="5">The sequence shown here is derived from an EMBL/GenBank/DDBJ whole genome shotgun (WGS) entry which is preliminary data.</text>
</comment>
<dbReference type="Pfam" id="PF13187">
    <property type="entry name" value="Fer4_9"/>
    <property type="match status" value="1"/>
</dbReference>
<evidence type="ECO:0000256" key="3">
    <source>
        <dbReference type="ARBA" id="ARBA00023014"/>
    </source>
</evidence>
<keyword evidence="2" id="KW-0408">Iron</keyword>
<dbReference type="InterPro" id="IPR020471">
    <property type="entry name" value="AKR"/>
</dbReference>
<dbReference type="PRINTS" id="PR00069">
    <property type="entry name" value="ALDKETRDTASE"/>
</dbReference>
<dbReference type="InterPro" id="IPR023210">
    <property type="entry name" value="NADP_OxRdtase_dom"/>
</dbReference>
<dbReference type="RefSeq" id="WP_349216380.1">
    <property type="nucleotide sequence ID" value="NZ_JBBMFA010000096.1"/>
</dbReference>
<proteinExistence type="predicted"/>
<evidence type="ECO:0000313" key="6">
    <source>
        <dbReference type="Proteomes" id="UP001477672"/>
    </source>
</evidence>
<accession>A0ABV1GG93</accession>
<feature type="domain" description="4Fe-4S ferredoxin-type" evidence="4">
    <location>
        <begin position="336"/>
        <end position="364"/>
    </location>
</feature>
<protein>
    <submittedName>
        <fullName evidence="5">Aldo/keto reductase</fullName>
    </submittedName>
</protein>
<keyword evidence="6" id="KW-1185">Reference proteome</keyword>
<dbReference type="PANTHER" id="PTHR43312">
    <property type="entry name" value="D-THREO-ALDOSE 1-DEHYDROGENASE"/>
    <property type="match status" value="1"/>
</dbReference>
<evidence type="ECO:0000256" key="2">
    <source>
        <dbReference type="ARBA" id="ARBA00023004"/>
    </source>
</evidence>
<evidence type="ECO:0000259" key="4">
    <source>
        <dbReference type="PROSITE" id="PS51379"/>
    </source>
</evidence>
<organism evidence="5 6">
    <name type="scientific">Ruthenibacterium intestinale</name>
    <dbReference type="NCBI Taxonomy" id="3133163"/>
    <lineage>
        <taxon>Bacteria</taxon>
        <taxon>Bacillati</taxon>
        <taxon>Bacillota</taxon>
        <taxon>Clostridia</taxon>
        <taxon>Eubacteriales</taxon>
        <taxon>Oscillospiraceae</taxon>
        <taxon>Ruthenibacterium</taxon>
    </lineage>
</organism>
<dbReference type="SUPFAM" id="SSF46548">
    <property type="entry name" value="alpha-helical ferredoxin"/>
    <property type="match status" value="1"/>
</dbReference>